<feature type="transmembrane region" description="Helical" evidence="5">
    <location>
        <begin position="332"/>
        <end position="354"/>
    </location>
</feature>
<comment type="subcellular location">
    <subcellularLocation>
        <location evidence="1">Membrane</location>
        <topology evidence="1">Multi-pass membrane protein</topology>
    </subcellularLocation>
</comment>
<evidence type="ECO:0000259" key="7">
    <source>
        <dbReference type="Pfam" id="PF20877"/>
    </source>
</evidence>
<evidence type="ECO:0000256" key="5">
    <source>
        <dbReference type="SAM" id="Phobius"/>
    </source>
</evidence>
<evidence type="ECO:0000259" key="6">
    <source>
        <dbReference type="Pfam" id="PF04547"/>
    </source>
</evidence>
<dbReference type="PANTHER" id="PTHR12308:SF73">
    <property type="entry name" value="ANOCTAMIN"/>
    <property type="match status" value="1"/>
</dbReference>
<accession>A0A9P8UX65</accession>
<dbReference type="InterPro" id="IPR049452">
    <property type="entry name" value="Anoctamin_TM"/>
</dbReference>
<feature type="transmembrane region" description="Helical" evidence="5">
    <location>
        <begin position="573"/>
        <end position="595"/>
    </location>
</feature>
<protein>
    <submittedName>
        <fullName evidence="8">Calcium-activated chloride channel-domain-containing protein</fullName>
    </submittedName>
</protein>
<dbReference type="GO" id="GO:0005254">
    <property type="term" value="F:chloride channel activity"/>
    <property type="evidence" value="ECO:0007669"/>
    <property type="project" value="TreeGrafter"/>
</dbReference>
<feature type="transmembrane region" description="Helical" evidence="5">
    <location>
        <begin position="222"/>
        <end position="239"/>
    </location>
</feature>
<feature type="transmembrane region" description="Helical" evidence="5">
    <location>
        <begin position="607"/>
        <end position="628"/>
    </location>
</feature>
<dbReference type="EMBL" id="JAGPXC010000001">
    <property type="protein sequence ID" value="KAH6659594.1"/>
    <property type="molecule type" value="Genomic_DNA"/>
</dbReference>
<evidence type="ECO:0000313" key="8">
    <source>
        <dbReference type="EMBL" id="KAH6659594.1"/>
    </source>
</evidence>
<proteinExistence type="predicted"/>
<feature type="transmembrane region" description="Helical" evidence="5">
    <location>
        <begin position="523"/>
        <end position="542"/>
    </location>
</feature>
<dbReference type="RefSeq" id="XP_045963725.1">
    <property type="nucleotide sequence ID" value="XM_046106233.1"/>
</dbReference>
<keyword evidence="4 5" id="KW-0472">Membrane</keyword>
<dbReference type="GO" id="GO:0032541">
    <property type="term" value="C:cortical endoplasmic reticulum"/>
    <property type="evidence" value="ECO:0007669"/>
    <property type="project" value="TreeGrafter"/>
</dbReference>
<dbReference type="PANTHER" id="PTHR12308">
    <property type="entry name" value="ANOCTAMIN"/>
    <property type="match status" value="1"/>
</dbReference>
<dbReference type="AlphaFoldDB" id="A0A9P8UX65"/>
<gene>
    <name evidence="8" type="ORF">BKA67DRAFT_652816</name>
</gene>
<feature type="domain" description="Anoctamin alpha-beta plait" evidence="7">
    <location>
        <begin position="22"/>
        <end position="148"/>
    </location>
</feature>
<keyword evidence="3 5" id="KW-1133">Transmembrane helix</keyword>
<comment type="caution">
    <text evidence="8">The sequence shown here is derived from an EMBL/GenBank/DDBJ whole genome shotgun (WGS) entry which is preliminary data.</text>
</comment>
<dbReference type="GO" id="GO:0016020">
    <property type="term" value="C:membrane"/>
    <property type="evidence" value="ECO:0007669"/>
    <property type="project" value="UniProtKB-SubCell"/>
</dbReference>
<keyword evidence="9" id="KW-1185">Reference proteome</keyword>
<feature type="domain" description="Anoctamin transmembrane" evidence="6">
    <location>
        <begin position="181"/>
        <end position="650"/>
    </location>
</feature>
<dbReference type="OrthoDB" id="296386at2759"/>
<evidence type="ECO:0000313" key="9">
    <source>
        <dbReference type="Proteomes" id="UP000758603"/>
    </source>
</evidence>
<name>A0A9P8UX65_9PEZI</name>
<keyword evidence="2 5" id="KW-0812">Transmembrane</keyword>
<dbReference type="InterPro" id="IPR049456">
    <property type="entry name" value="Anoctamin_N_fung"/>
</dbReference>
<feature type="transmembrane region" description="Helical" evidence="5">
    <location>
        <begin position="189"/>
        <end position="216"/>
    </location>
</feature>
<dbReference type="Pfam" id="PF20877">
    <property type="entry name" value="Anoctamin_N"/>
    <property type="match status" value="1"/>
</dbReference>
<evidence type="ECO:0000256" key="4">
    <source>
        <dbReference type="ARBA" id="ARBA00023136"/>
    </source>
</evidence>
<dbReference type="InterPro" id="IPR007632">
    <property type="entry name" value="Anoctamin"/>
</dbReference>
<feature type="transmembrane region" description="Helical" evidence="5">
    <location>
        <begin position="296"/>
        <end position="320"/>
    </location>
</feature>
<evidence type="ECO:0000256" key="3">
    <source>
        <dbReference type="ARBA" id="ARBA00022989"/>
    </source>
</evidence>
<reference evidence="8" key="1">
    <citation type="journal article" date="2021" name="Nat. Commun.">
        <title>Genetic determinants of endophytism in the Arabidopsis root mycobiome.</title>
        <authorList>
            <person name="Mesny F."/>
            <person name="Miyauchi S."/>
            <person name="Thiergart T."/>
            <person name="Pickel B."/>
            <person name="Atanasova L."/>
            <person name="Karlsson M."/>
            <person name="Huettel B."/>
            <person name="Barry K.W."/>
            <person name="Haridas S."/>
            <person name="Chen C."/>
            <person name="Bauer D."/>
            <person name="Andreopoulos W."/>
            <person name="Pangilinan J."/>
            <person name="LaButti K."/>
            <person name="Riley R."/>
            <person name="Lipzen A."/>
            <person name="Clum A."/>
            <person name="Drula E."/>
            <person name="Henrissat B."/>
            <person name="Kohler A."/>
            <person name="Grigoriev I.V."/>
            <person name="Martin F.M."/>
            <person name="Hacquard S."/>
        </authorList>
    </citation>
    <scope>NUCLEOTIDE SEQUENCE</scope>
    <source>
        <strain evidence="8">MPI-SDFR-AT-0073</strain>
    </source>
</reference>
<feature type="transmembrane region" description="Helical" evidence="5">
    <location>
        <begin position="374"/>
        <end position="398"/>
    </location>
</feature>
<dbReference type="Pfam" id="PF04547">
    <property type="entry name" value="Anoctamin"/>
    <property type="match status" value="1"/>
</dbReference>
<organism evidence="8 9">
    <name type="scientific">Truncatella angustata</name>
    <dbReference type="NCBI Taxonomy" id="152316"/>
    <lineage>
        <taxon>Eukaryota</taxon>
        <taxon>Fungi</taxon>
        <taxon>Dikarya</taxon>
        <taxon>Ascomycota</taxon>
        <taxon>Pezizomycotina</taxon>
        <taxon>Sordariomycetes</taxon>
        <taxon>Xylariomycetidae</taxon>
        <taxon>Amphisphaeriales</taxon>
        <taxon>Sporocadaceae</taxon>
        <taxon>Truncatella</taxon>
    </lineage>
</organism>
<evidence type="ECO:0000256" key="2">
    <source>
        <dbReference type="ARBA" id="ARBA00022692"/>
    </source>
</evidence>
<sequence length="736" mass="83698">MSSLRELYASDDNRPEFRTNMNVDFVINYKIPASEQAEAEAGFTQLVQVLTKAGVASEVRKGVDDSSLLVFIKVASEQYLRSKIYRERVQDWLYGVRVKAPEKDIKKVFEEEPVNEAERLRVVYLLLTLPKNEGGAGITPKSGQWKYVESIFPLHNHQFNKQWIKQWSSKSVLKEEDISEIRDRFGERIAFYFAFLQSYFSFLMFPAAFGFGAWIILGQYSWVYGVVNSLWSVIFFEYWKKKEVDLAVQWGVRGVSKIQHPRPHFKWDHEAADPVTGEPIKVYSAKKRLQTQLLQIPFAVVCFLILGALYVFCFSIEIFIGEIYNGPFKSYLTFLPTIILTAATPTLSTILGNLAERLTDMENYETHDAHDAALISKIFVVNFITSYTPLFLSAFVYMPFGNLLVPYLDIWRATAVKLSSSEKITTQGFHINPDRLKKQVIYFTVTAQIVNFALETLTPYIKRKVFKKVNEVQTEITQKSAKTTTASASDPPQEAAFLERVRHEAQLDVYDVSTDYREMVVQFGYLSLFSAIWPLAPVSFFINNWVELRGDAVKIAVNSQRPIPWRADSIGPWLTALGFLSWFGSLISSAILYLMSNGPEGPGGEPYNISGWALLLSVLLAEHIYLAAQFAVRHALNHLDSPGLQKERAERFSMRRQLLEETIGQDLHVEKPLPDVPTGEKITRAALEEEARQTSLRGHGTPEEAFWQRQQGMDETITVGRNLISSMSAANRTAKA</sequence>
<evidence type="ECO:0000256" key="1">
    <source>
        <dbReference type="ARBA" id="ARBA00004141"/>
    </source>
</evidence>
<dbReference type="GeneID" id="70135124"/>
<dbReference type="Proteomes" id="UP000758603">
    <property type="component" value="Unassembled WGS sequence"/>
</dbReference>